<name>A0A3E2BKW7_9BACT</name>
<dbReference type="InterPro" id="IPR006311">
    <property type="entry name" value="TAT_signal"/>
</dbReference>
<comment type="caution">
    <text evidence="2">The sequence shown here is derived from an EMBL/GenBank/DDBJ whole genome shotgun (WGS) entry which is preliminary data.</text>
</comment>
<dbReference type="PROSITE" id="PS51318">
    <property type="entry name" value="TAT"/>
    <property type="match status" value="1"/>
</dbReference>
<protein>
    <recommendedName>
        <fullName evidence="1">DUF362 domain-containing protein</fullName>
    </recommendedName>
</protein>
<accession>A0A3E2BKW7</accession>
<proteinExistence type="predicted"/>
<evidence type="ECO:0000259" key="1">
    <source>
        <dbReference type="Pfam" id="PF04015"/>
    </source>
</evidence>
<dbReference type="Proteomes" id="UP000257323">
    <property type="component" value="Unassembled WGS sequence"/>
</dbReference>
<feature type="domain" description="DUF362" evidence="1">
    <location>
        <begin position="147"/>
        <end position="244"/>
    </location>
</feature>
<dbReference type="AlphaFoldDB" id="A0A3E2BKW7"/>
<dbReference type="EMBL" id="QUAH01000010">
    <property type="protein sequence ID" value="RFT15287.1"/>
    <property type="molecule type" value="Genomic_DNA"/>
</dbReference>
<evidence type="ECO:0000313" key="2">
    <source>
        <dbReference type="EMBL" id="RFT15287.1"/>
    </source>
</evidence>
<dbReference type="InterPro" id="IPR007160">
    <property type="entry name" value="DUF362"/>
</dbReference>
<dbReference type="Pfam" id="PF04015">
    <property type="entry name" value="DUF362"/>
    <property type="match status" value="1"/>
</dbReference>
<reference evidence="2 3" key="1">
    <citation type="submission" date="2018-08" db="EMBL/GenBank/DDBJ databases">
        <title>Genome analysis of the thermophilic bacterium of the candidate phylum Aminicenantes from deep subsurface aquifer revealed its physiology and ecological role.</title>
        <authorList>
            <person name="Kadnikov V.V."/>
            <person name="Mardanov A.V."/>
            <person name="Beletsky A.V."/>
            <person name="Karnachuk O.V."/>
            <person name="Ravin N.V."/>
        </authorList>
    </citation>
    <scope>NUCLEOTIDE SEQUENCE [LARGE SCALE GENOMIC DNA]</scope>
    <source>
        <strain evidence="2">BY38</strain>
    </source>
</reference>
<organism evidence="2 3">
    <name type="scientific">Candidatus Saccharicenans subterraneus</name>
    <dbReference type="NCBI Taxonomy" id="2508984"/>
    <lineage>
        <taxon>Bacteria</taxon>
        <taxon>Candidatus Aminicenantota</taxon>
        <taxon>Candidatus Aminicenantia</taxon>
        <taxon>Candidatus Aminicenantales</taxon>
        <taxon>Candidatus Saccharicenantaceae</taxon>
        <taxon>Candidatus Saccharicenans</taxon>
    </lineage>
</organism>
<gene>
    <name evidence="2" type="ORF">OP8BY_0396</name>
</gene>
<sequence>MKEKRTITRRDFIRGTVGTTLGLTLVTPDWVKKSLAAEAVQKAGGKSLVLLVRDENVLDDQMNVNKKILAGMVDRILLEITGKKDVKQAWLSLVSPKDVVGLVPTPMMNPTHQELLDVIKESLVAAGLPEENIRNAQGRKVDLEPITALISVPGLKAHWLTGIGTVIKNYIMFSGAPRNYHYEDSAKLGEIWHLPQVKGKTRLIIVDALRPVCDKGPQFDPRYRWPYKGLLASTDPVALDAVGLKIIQAKRDELRGEPWPISPPPICIEAADTVYKLGQSKLENIEIKKLGWAKEILV</sequence>
<evidence type="ECO:0000313" key="3">
    <source>
        <dbReference type="Proteomes" id="UP000257323"/>
    </source>
</evidence>